<keyword evidence="2" id="KW-1133">Transmembrane helix</keyword>
<gene>
    <name evidence="3" type="ORF">PPROV_000088800</name>
</gene>
<evidence type="ECO:0000313" key="4">
    <source>
        <dbReference type="Proteomes" id="UP000660262"/>
    </source>
</evidence>
<keyword evidence="2" id="KW-0472">Membrane</keyword>
<proteinExistence type="predicted"/>
<dbReference type="EMBL" id="BNJQ01000002">
    <property type="protein sequence ID" value="GHP02132.1"/>
    <property type="molecule type" value="Genomic_DNA"/>
</dbReference>
<protein>
    <submittedName>
        <fullName evidence="3">Uncharacterized protein</fullName>
    </submittedName>
</protein>
<evidence type="ECO:0000256" key="2">
    <source>
        <dbReference type="SAM" id="Phobius"/>
    </source>
</evidence>
<comment type="caution">
    <text evidence="3">The sequence shown here is derived from an EMBL/GenBank/DDBJ whole genome shotgun (WGS) entry which is preliminary data.</text>
</comment>
<name>A0A830H6F7_9CHLO</name>
<organism evidence="3 4">
    <name type="scientific">Pycnococcus provasolii</name>
    <dbReference type="NCBI Taxonomy" id="41880"/>
    <lineage>
        <taxon>Eukaryota</taxon>
        <taxon>Viridiplantae</taxon>
        <taxon>Chlorophyta</taxon>
        <taxon>Pseudoscourfieldiophyceae</taxon>
        <taxon>Pseudoscourfieldiales</taxon>
        <taxon>Pycnococcaceae</taxon>
        <taxon>Pycnococcus</taxon>
    </lineage>
</organism>
<evidence type="ECO:0000313" key="3">
    <source>
        <dbReference type="EMBL" id="GHP02132.1"/>
    </source>
</evidence>
<evidence type="ECO:0000256" key="1">
    <source>
        <dbReference type="SAM" id="MobiDB-lite"/>
    </source>
</evidence>
<accession>A0A830H6F7</accession>
<sequence length="171" mass="18275">MSPLELFSPPPPAAGSAVWKSDAARFGALGGGVVCVLMSIACVIATSLRRRRQKHVEFTSTMTSPAPELSALGYGEDDDDDDISPREKGGENAAPVVPLPMLFSPREKGGENAAPVVPLPMHQHDDDDVPMLDPESPVGGARSNCFTFEAIARTRRVVVREYAAKETNDTN</sequence>
<keyword evidence="4" id="KW-1185">Reference proteome</keyword>
<dbReference type="Proteomes" id="UP000660262">
    <property type="component" value="Unassembled WGS sequence"/>
</dbReference>
<keyword evidence="2" id="KW-0812">Transmembrane</keyword>
<feature type="transmembrane region" description="Helical" evidence="2">
    <location>
        <begin position="26"/>
        <end position="48"/>
    </location>
</feature>
<reference evidence="3" key="1">
    <citation type="submission" date="2020-10" db="EMBL/GenBank/DDBJ databases">
        <title>Unveiling of a novel bifunctional photoreceptor, Dualchrome1, isolated from a cosmopolitan green alga.</title>
        <authorList>
            <person name="Suzuki S."/>
            <person name="Kawachi M."/>
        </authorList>
    </citation>
    <scope>NUCLEOTIDE SEQUENCE</scope>
    <source>
        <strain evidence="3">NIES 2893</strain>
    </source>
</reference>
<dbReference type="AlphaFoldDB" id="A0A830H6F7"/>
<feature type="region of interest" description="Disordered" evidence="1">
    <location>
        <begin position="58"/>
        <end position="114"/>
    </location>
</feature>